<dbReference type="InterPro" id="IPR001715">
    <property type="entry name" value="CH_dom"/>
</dbReference>
<feature type="region of interest" description="Disordered" evidence="5">
    <location>
        <begin position="4069"/>
        <end position="4111"/>
    </location>
</feature>
<feature type="region of interest" description="Disordered" evidence="5">
    <location>
        <begin position="3607"/>
        <end position="3650"/>
    </location>
</feature>
<feature type="compositionally biased region" description="Polar residues" evidence="5">
    <location>
        <begin position="206"/>
        <end position="217"/>
    </location>
</feature>
<dbReference type="Pfam" id="PF12130">
    <property type="entry name" value="bMERB_dom"/>
    <property type="match status" value="1"/>
</dbReference>
<dbReference type="PROSITE" id="PS51840">
    <property type="entry name" value="C2_NT"/>
    <property type="match status" value="1"/>
</dbReference>
<feature type="region of interest" description="Disordered" evidence="5">
    <location>
        <begin position="387"/>
        <end position="507"/>
    </location>
</feature>
<feature type="region of interest" description="Disordered" evidence="5">
    <location>
        <begin position="4705"/>
        <end position="4739"/>
    </location>
</feature>
<feature type="compositionally biased region" description="Polar residues" evidence="5">
    <location>
        <begin position="4275"/>
        <end position="4296"/>
    </location>
</feature>
<feature type="compositionally biased region" description="Polar residues" evidence="5">
    <location>
        <begin position="429"/>
        <end position="445"/>
    </location>
</feature>
<dbReference type="FunFam" id="1.10.418.10:FF:000023">
    <property type="entry name" value="EH domain-binding protein 1 isoform X1"/>
    <property type="match status" value="1"/>
</dbReference>
<dbReference type="SMART" id="SM00033">
    <property type="entry name" value="CH"/>
    <property type="match status" value="1"/>
</dbReference>
<evidence type="ECO:0000259" key="6">
    <source>
        <dbReference type="PROSITE" id="PS50021"/>
    </source>
</evidence>
<feature type="compositionally biased region" description="Pro residues" evidence="5">
    <location>
        <begin position="258"/>
        <end position="269"/>
    </location>
</feature>
<dbReference type="RefSeq" id="XP_008283392.1">
    <property type="nucleotide sequence ID" value="XM_008285170.1"/>
</dbReference>
<evidence type="ECO:0000256" key="5">
    <source>
        <dbReference type="SAM" id="MobiDB-lite"/>
    </source>
</evidence>
<dbReference type="SUPFAM" id="SSF47576">
    <property type="entry name" value="Calponin-homology domain, CH-domain"/>
    <property type="match status" value="1"/>
</dbReference>
<feature type="region of interest" description="Disordered" evidence="5">
    <location>
        <begin position="350"/>
        <end position="371"/>
    </location>
</feature>
<name>A0A9Y4N1F9_9TELE</name>
<dbReference type="InterPro" id="IPR050540">
    <property type="entry name" value="F-actin_Monoox_Mical"/>
</dbReference>
<feature type="compositionally biased region" description="Polar residues" evidence="5">
    <location>
        <begin position="488"/>
        <end position="500"/>
    </location>
</feature>
<dbReference type="Proteomes" id="UP000694891">
    <property type="component" value="Unplaced"/>
</dbReference>
<feature type="region of interest" description="Disordered" evidence="5">
    <location>
        <begin position="247"/>
        <end position="288"/>
    </location>
</feature>
<dbReference type="Gene3D" id="1.10.418.10">
    <property type="entry name" value="Calponin-like domain"/>
    <property type="match status" value="1"/>
</dbReference>
<dbReference type="SMART" id="SM01203">
    <property type="entry name" value="DUF3585"/>
    <property type="match status" value="1"/>
</dbReference>
<feature type="region of interest" description="Disordered" evidence="5">
    <location>
        <begin position="567"/>
        <end position="602"/>
    </location>
</feature>
<dbReference type="Pfam" id="PF00307">
    <property type="entry name" value="CH"/>
    <property type="match status" value="1"/>
</dbReference>
<reference evidence="10" key="1">
    <citation type="submission" date="2025-08" db="UniProtKB">
        <authorList>
            <consortium name="RefSeq"/>
        </authorList>
    </citation>
    <scope>IDENTIFICATION</scope>
</reference>
<feature type="compositionally biased region" description="Low complexity" evidence="5">
    <location>
        <begin position="3459"/>
        <end position="3469"/>
    </location>
</feature>
<evidence type="ECO:0000256" key="1">
    <source>
        <dbReference type="ARBA" id="ARBA00004177"/>
    </source>
</evidence>
<keyword evidence="4" id="KW-0175">Coiled coil</keyword>
<dbReference type="PANTHER" id="PTHR23167">
    <property type="entry name" value="CALPONIN HOMOLOGY DOMAIN-CONTAINING PROTEIN DDB_G0272472-RELATED"/>
    <property type="match status" value="1"/>
</dbReference>
<sequence>MTSVWKRLQRVGKKASKFQFAATFQELIIECTNKWQPDKLRVVWIRRNRRHSTKLHSWQPGIKNPYRGLVIWQVPESLDITVTLFKEPTAEEFEDKDWTFVIENETKGRRKVLASVDVNMKKYASATPAQYDVTLKLKPLSVKVVEATLKLNLSCIFLKEGKATDEDMQSLASLMSMKQSDIGNLDDFNDSDDEVNEERRAGFGTGQVTHATASAPSSARVHDLAWRPAIEKGSTVTSEMDWKRSSGISSTISAPSHPLLPEPPDPSVPPSLLRTQTQAPSTTEQARPSLYAYSLPAFTRAHPPALPKIFQPSGGSAPRRPHSFHSDSFSAEDLEAKAFPTFIPLKALSTSSLSSSPSDPSLHPSAFPGTSQTVCPSAWEAQSVPCVSSSSSSRSAPTNSFPSIPPPPPDPRQRKARPTSVGEPGSALTRPTSLPSAPETASWQTEWRPPKSQAPLAQPALSPKFLHLSASDPGQPAVLQKKQRIEIPSSSSLPTAQSLDQKPLGGSEYVSSWRPQVTAAVETPSPSPLSLSSALVFSGSSPQPHISQTAIVCQSEQDAEFKRQLSTLSEEDNQCTIPPTSDPRPPISRRPEMSRASEQRRDAGFRIEVVKASARPESMTTHLTPSPRVPLAPGLKYCKMPKTQTDQTELRSTSAIVRPTLPPFTSTPEQNLDFHDPTPTSVKERLVKPRSHLSQMSIQLGNPIAQPEPVQPIALSSTNRQPTLTPSQEPLLYLPEAATNSDSKLTGGTIALKKEALTMDLGNESMATSVSSCLRDAKSAYPPVVMDKMQETQSGIRSSVTNVQRKKPPRKILKSKPPVPIPVLDKKAICNMTVQDQVTSSLDSHFGLISTQQPTTRNLSKQRQESHVNFASSSTQNDFVLGLEDSKTENLSLLKDKGPLCQRDGVTQELVLPSSAISTEEKSVYISKVQLGPLCPRGNLVSHLPSTVQPETQIGGTMRVPSMIRLLTGCPQYSSIPGMVSLHQSQVMSWPNDRHLLCQKLPSNRMPLLLYSNQISSLNEDSAEIAKMVTIISSCTKSTSIPGFPSTLKHEPNMTDLLPTCPRICRIPGLASVVLVTDYEKNVWDRCSLWKKSLQIKEAFVLHVPCVQEQIVMNTNKIKTMVAMLPTCPIKASVPGFPSAPLQQSSNTLSMANLLPTCPKETMITGMPFRQSDMSFNGNWHILRDSIIDRPLKRSPVLLQGKSHEDEKHIKHMVNMLPSCPRRQTIPGFPTVPCKDSSMASVQFPQRQDYRMADFLPSCPRKTTVIGLPSKEPVGEGLVITRHVLLKKQFSKGDVLIQDISPGADQEPDKREIFSSVAMLPSCPVRSCLVGIPTRPQKLIPSVVSLVVMCPKQTQIPGIACQDQSFSQNKEWHVLSGLINKSAEKNTQTYIAQWMPKDAETIKDMVNMLISCPQKTQVFGLPSAPRQEPSMVNVMPSCPRHSGILGIPSKIGQQMGSLHCMEWFTYRSLQWETPVIKREMLSANAPLWFDKRMCVMLPSCPENARVPGFPSALMLTDGSTMVNFLPSCTKQSRVPGMPLKDTTKQSEWYTERMSLLCPREKSVVTVYVEDVSVFYLDCEMIVNMVSILPSCPRTACLRGFPSLPCQMLEDAPSMISLLPTCPVQSRVCGLPSRVHSELFQREWSVNKRPVWEQPLTKSGRSSVIHNHEMVFRENTVVRIMVSMLPSCPKHSNIPGIPSKARERSVQASMKEAATMLKSVDTFPKHSTIPGLPGQNVAKECDGWYVDRNAVWETPFNSRYGVFYHDHTVKDLSYREKDIMLSILPSCPRQALNPGFPSAPRPKAVDVITEKNPDMVQMTACCPRQSIVIGFPSRVSVFSDAEVGWPVVMAKMQECCDFNKKYCSPRNEIMKEILSLEPSSADIGLTSCFTAVSMSDTDQLPNMANIVPSCPKKSSVLGLPSTNVHLSGQGWPVKIPQWEDSGLEKNVKKKEKLMSQHLSLEEQPVLPEDVEQTMIIESSTFPDKDAVKDVSSSNSEVQVNQPSSRDEKIEILLDEANPARLNNDAQNTKSDVSSYLEMYKDEQGFWTPNKEDVDVLEKGKLHCRMWHSIPDMPLFLTVRKSLMGQQNTEKGDATVKETETIEVTVEERGFLPLDVPNKTSLVESIDDISTHYDTAGQKCGSCSGSGNENLVLPQSSCFVTGATGLSTQTQINHAEQQSQKHPSNRIVQWEELPKVATEKYPTDRIILWEELPKAATEETRKASEEEVEMIEEIVGTVPLFPGVSMMLHTDDNDVDDEIKTKADAGGADLLPICPTNSGTFEFPTIVKKSDESLLASDFTWNEPSKDNDIITTEHPLHVERHVDLAEQMIDNNSSNPSALCVPYFVKPEIDHRQFALLETCSSVTNIAGMPSKLPVNEEKHWFIEQKVIWQKSLNMKEILPLCTLKEDENHRTEMVLLAPTCPKEVRNPGFPSVPQYGLVSHGPGVADIYPFCSNIINIPGSASNDSTSWISQLEPVFEKKMKTELGTLTVLPKEKDEMKQMGAVVPTKDSCIPDITSIPPPTVSHHVAEGISISGSCPNASQIEGIPSLLEHHLCETRATDYKPFAVTQPKINKVMIEDRPHHDEMEAMSLLALTCPQKSSIPGFPSAFEPTIIYNVSSGVNLLPSCPTVSSMTGFPSLQNADSKDWNTIHVPLWEKQTQNESVFLLEDNKIDTIMKGAVSLAQSCPKESCNSGFPSAPKPSITDVADMTNMVSLSNSCTQVSQIAGFPSCHDPKEWTISKEPLYEPQMKEEQVSLIDICERDKKAEKAMVSLVQSCPKVSSIPGFPSVPHPKIVHYDLNVVNLLPLCPLISSIPGFSSIEEHKQEGWASGSGSLMHRPQKNIQFRIKHSPINIDDSSYMLSLAPSCPRASVIPGIPSVARYNIVSLKSACPEVSSCPGFASYDGSSKFGWIFDPHALYVNLPKETVFVTDSPKQDGQTVKTMLALALSCPEASRIPGFPSAPQPKSKLEPSMVNFASCCSTASRLEGFASMTIVPNIKWLSGTKPILQKPQKKRAEVIIPHTGLEQLDCYNIKGMLTLVTSCPKKARLCGFPSAEIGNRPPDMVGLCTSAPCVSCVPGFPSLRMLSYECTNIQTRTTKNKILFEKLQNDKILIANFPAKHEHKQDEMKDMVAMASSCPNLTQIPGLPSISQLNPTIEETIAIPLLPPAEKYTMQELPIAQLCLKDTRIPGGPSASVSCPSTELKNEKKVKDGAKQNIELCVDNGKSQVKRTPGEEAQTVKKTVDTSEPVGVLGWEVLETEGTMTEKQSDSSMSAKEEQTFGLVKTIVGVFHKGYETVASILGPSSLALAEVDHQPKAVSSMDLNAKTVTPSDEFFPQFTDIPASIQKTDDKFEDIHTTLAEYSTSVEPYMQYLVDDRGSPSPTTDSEEQFLVCASMKKWPPLTEADITEISKQDNKRQDSEVETEVEQDEVRTVLTSSLLDKGPQQNSLEEMSATSLQPTSNNPLTNTNTHREVLLDKPSDDQNISPVTAQTDIAVPQRGRKPKRKVQEPQQKGCDQERDSVPVRPLRRKDSLTPDRKQQVDVLSVKCLPEVFPVQSVKKSATGEIFPTQPATDVAPSCNIKKTDSNVPLGVPQNSHQLESVTAQVTSSTDDCKHKGEAESAQISMDVIPPPRVKRRDDSLSPETRQRNAPYKPLRVTTEKSVPVVHDQHNLNTTVSSTLETDLVICQPCERSPDVSGSLEPLLNIDKLSQIANDKSFSQTTEKKDHITRKLSQEADLGGSASLRTDTELVCSKDTVHISCPLECPKKDTDTSIQASSHKIPPSDTKEIQSIRPKSEVFHVEQTAPLSIIKKIRLPQRGKKLPSSKSGRTGSEKTIVAQNVENKETITPIQSNTTVGNIKETKSPTIADSRSVGAIDITSSQKSDTDAESDKHKSQPIPRPRVRKRFSGSFPDDFVATETASRASTGEEAQATRQSGPSSVSSRTSALSVEQQSKDILLLPPAEQPSTSIEEETSVQLRRSRFSVEKILQVEDNETSERTPKTSSLPVPKPRVKKRLSDLFPDAAAISGSPPSCQSDTIADTIDPEMVLQNEQSSLPVPLPRAKKRLSATFSDSTQPVDSLFSKDMELSQTNPNDKTVTSKETKEGSASLDSSVISEGGFVAIQSEDDVSLELEREVLAAMQEEFTESCSVEDTDEIIEGWTFTDEPVITDEPGKATEPVLEQVDVEKVLEAEVDRSLASTVASSQDDWLHVEDDKDSELMEINIRKEIRDEELDFGFVSVDVAAGCSENQRQRESGEESAGSPVPVPRGKKRLSGSSLDDSKSQVSALQSSTTPQKRPADGAASPNSLSANPTLVMSSQSLLEWCQEVTKDHKGVKITNFSTSWRNGLAFCAILHHFDPGKINYEMLDPYDIKHNNKKAFDGFAELGISRLMEPSDMVMIAVPDRLIVMTYLNQIRTHFTGQELSVLHIDKNSSESSYAVAGDREGQEDSEATVRYCAQRLQEEGISLETNGSVSSADKESKTSKDVVPPPRTKRLQVAGEGGAQSPVAPPRTHFLSKSGFSHVKDADLVKKRRSQRRSGSVEEGDISVAVAAQEDQRKSDTDFVDEEERPEGQDPSQYVLNQMEALEAEQNHIDTRAGVVERKLRQLLETGSDKVEEERLIQEWFMLVNKKNALIRRQDHLQLLLEEQDLERRFELLNKELRDMMAIEEWQKTQVHKHREQLLLQELVSLVNQRDELVHNMDAKERGGLEEDERLERGLEQRRRKYAKQQKEKCVMQ</sequence>
<feature type="region of interest" description="Disordered" evidence="5">
    <location>
        <begin position="3816"/>
        <end position="3835"/>
    </location>
</feature>
<evidence type="ECO:0000313" key="9">
    <source>
        <dbReference type="Proteomes" id="UP000694891"/>
    </source>
</evidence>
<keyword evidence="2" id="KW-0597">Phosphoprotein</keyword>
<evidence type="ECO:0000259" key="7">
    <source>
        <dbReference type="PROSITE" id="PS51840"/>
    </source>
</evidence>
<dbReference type="InterPro" id="IPR019448">
    <property type="entry name" value="NT-C2"/>
</dbReference>
<feature type="compositionally biased region" description="Basic and acidic residues" evidence="5">
    <location>
        <begin position="3529"/>
        <end position="3539"/>
    </location>
</feature>
<evidence type="ECO:0000313" key="10">
    <source>
        <dbReference type="RefSeq" id="XP_008283392.1"/>
    </source>
</evidence>
<feature type="compositionally biased region" description="Polar residues" evidence="5">
    <location>
        <begin position="4069"/>
        <end position="4078"/>
    </location>
</feature>
<dbReference type="InterPro" id="IPR022735">
    <property type="entry name" value="bMERB_dom"/>
</dbReference>
<dbReference type="PROSITE" id="PS51848">
    <property type="entry name" value="BMERB"/>
    <property type="match status" value="1"/>
</dbReference>
<feature type="region of interest" description="Disordered" evidence="5">
    <location>
        <begin position="4468"/>
        <end position="4579"/>
    </location>
</feature>
<feature type="compositionally biased region" description="Basic and acidic residues" evidence="5">
    <location>
        <begin position="4705"/>
        <end position="4723"/>
    </location>
</feature>
<feature type="domain" description="BMERB" evidence="8">
    <location>
        <begin position="4568"/>
        <end position="4719"/>
    </location>
</feature>
<protein>
    <submittedName>
        <fullName evidence="10">Uncharacterized protein ehbp1l1a isoform X1</fullName>
    </submittedName>
</protein>
<dbReference type="Pfam" id="PF10358">
    <property type="entry name" value="NT-C2"/>
    <property type="match status" value="1"/>
</dbReference>
<feature type="compositionally biased region" description="Polar residues" evidence="5">
    <location>
        <begin position="567"/>
        <end position="579"/>
    </location>
</feature>
<feature type="region of interest" description="Disordered" evidence="5">
    <location>
        <begin position="3852"/>
        <end position="3977"/>
    </location>
</feature>
<evidence type="ECO:0000256" key="4">
    <source>
        <dbReference type="ARBA" id="ARBA00023054"/>
    </source>
</evidence>
<feature type="region of interest" description="Disordered" evidence="5">
    <location>
        <begin position="4249"/>
        <end position="4311"/>
    </location>
</feature>
<dbReference type="PANTHER" id="PTHR23167:SF91">
    <property type="entry name" value="EH DOMAIN-BINDING PROTEIN 1-LIKE PROTEIN 1"/>
    <property type="match status" value="1"/>
</dbReference>
<comment type="subcellular location">
    <subcellularLocation>
        <location evidence="1">Endosome</location>
    </subcellularLocation>
</comment>
<feature type="compositionally biased region" description="Polar residues" evidence="5">
    <location>
        <begin position="274"/>
        <end position="286"/>
    </location>
</feature>
<feature type="region of interest" description="Disordered" evidence="5">
    <location>
        <begin position="3991"/>
        <end position="4010"/>
    </location>
</feature>
<feature type="compositionally biased region" description="Polar residues" evidence="5">
    <location>
        <begin position="3482"/>
        <end position="3492"/>
    </location>
</feature>
<keyword evidence="3" id="KW-0967">Endosome</keyword>
<feature type="domain" description="C2 NT-type" evidence="7">
    <location>
        <begin position="8"/>
        <end position="157"/>
    </location>
</feature>
<feature type="compositionally biased region" description="Low complexity" evidence="5">
    <location>
        <begin position="1989"/>
        <end position="2002"/>
    </location>
</feature>
<feature type="domain" description="Calponin-homology (CH)" evidence="6">
    <location>
        <begin position="4316"/>
        <end position="4421"/>
    </location>
</feature>
<feature type="compositionally biased region" description="Basic and acidic residues" evidence="5">
    <location>
        <begin position="3884"/>
        <end position="3894"/>
    </location>
</feature>
<feature type="compositionally biased region" description="Basic and acidic residues" evidence="5">
    <location>
        <begin position="3470"/>
        <end position="3481"/>
    </location>
</feature>
<dbReference type="GO" id="GO:0005768">
    <property type="term" value="C:endosome"/>
    <property type="evidence" value="ECO:0007669"/>
    <property type="project" value="UniProtKB-SubCell"/>
</dbReference>
<feature type="compositionally biased region" description="Low complexity" evidence="5">
    <location>
        <begin position="247"/>
        <end position="257"/>
    </location>
</feature>
<feature type="compositionally biased region" description="Low complexity" evidence="5">
    <location>
        <begin position="350"/>
        <end position="365"/>
    </location>
</feature>
<evidence type="ECO:0000256" key="3">
    <source>
        <dbReference type="ARBA" id="ARBA00022753"/>
    </source>
</evidence>
<feature type="compositionally biased region" description="Low complexity" evidence="5">
    <location>
        <begin position="387"/>
        <end position="402"/>
    </location>
</feature>
<feature type="region of interest" description="Disordered" evidence="5">
    <location>
        <begin position="1984"/>
        <end position="2004"/>
    </location>
</feature>
<evidence type="ECO:0000256" key="2">
    <source>
        <dbReference type="ARBA" id="ARBA00022553"/>
    </source>
</evidence>
<evidence type="ECO:0000259" key="8">
    <source>
        <dbReference type="PROSITE" id="PS51848"/>
    </source>
</evidence>
<feature type="compositionally biased region" description="Low complexity" evidence="5">
    <location>
        <begin position="3939"/>
        <end position="3949"/>
    </location>
</feature>
<feature type="region of interest" description="Disordered" evidence="5">
    <location>
        <begin position="304"/>
        <end position="326"/>
    </location>
</feature>
<gene>
    <name evidence="10" type="primary">ehbp1l1a</name>
</gene>
<feature type="compositionally biased region" description="Basic and acidic residues" evidence="5">
    <location>
        <begin position="3409"/>
        <end position="3420"/>
    </location>
</feature>
<dbReference type="CTD" id="557083"/>
<feature type="region of interest" description="Disordered" evidence="5">
    <location>
        <begin position="790"/>
        <end position="810"/>
    </location>
</feature>
<proteinExistence type="predicted"/>
<keyword evidence="9" id="KW-1185">Reference proteome</keyword>
<feature type="compositionally biased region" description="Basic and acidic residues" evidence="5">
    <location>
        <begin position="589"/>
        <end position="602"/>
    </location>
</feature>
<organism evidence="9 10">
    <name type="scientific">Stegastes partitus</name>
    <name type="common">bicolor damselfish</name>
    <dbReference type="NCBI Taxonomy" id="144197"/>
    <lineage>
        <taxon>Eukaryota</taxon>
        <taxon>Metazoa</taxon>
        <taxon>Chordata</taxon>
        <taxon>Craniata</taxon>
        <taxon>Vertebrata</taxon>
        <taxon>Euteleostomi</taxon>
        <taxon>Actinopterygii</taxon>
        <taxon>Neopterygii</taxon>
        <taxon>Teleostei</taxon>
        <taxon>Neoteleostei</taxon>
        <taxon>Acanthomorphata</taxon>
        <taxon>Ovalentaria</taxon>
        <taxon>Pomacentridae</taxon>
        <taxon>Stegastes</taxon>
    </lineage>
</organism>
<dbReference type="InterPro" id="IPR036872">
    <property type="entry name" value="CH_dom_sf"/>
</dbReference>
<feature type="compositionally biased region" description="Polar residues" evidence="5">
    <location>
        <begin position="4088"/>
        <end position="4097"/>
    </location>
</feature>
<feature type="compositionally biased region" description="Polar residues" evidence="5">
    <location>
        <begin position="3434"/>
        <end position="3458"/>
    </location>
</feature>
<dbReference type="PROSITE" id="PS50021">
    <property type="entry name" value="CH"/>
    <property type="match status" value="1"/>
</dbReference>
<feature type="compositionally biased region" description="Polar residues" evidence="5">
    <location>
        <begin position="791"/>
        <end position="803"/>
    </location>
</feature>
<feature type="region of interest" description="Disordered" evidence="5">
    <location>
        <begin position="201"/>
        <end position="226"/>
    </location>
</feature>
<feature type="region of interest" description="Disordered" evidence="5">
    <location>
        <begin position="3408"/>
        <end position="3539"/>
    </location>
</feature>
<accession>A0A9Y4N1F9</accession>